<feature type="transmembrane region" description="Helical" evidence="1">
    <location>
        <begin position="75"/>
        <end position="93"/>
    </location>
</feature>
<protein>
    <submittedName>
        <fullName evidence="2">Uncharacterized protein</fullName>
    </submittedName>
</protein>
<reference evidence="2" key="2">
    <citation type="journal article" date="2014" name="ISME J.">
        <title>Microbial stratification in low pH oxic and suboxic macroscopic growths along an acid mine drainage.</title>
        <authorList>
            <person name="Mendez-Garcia C."/>
            <person name="Mesa V."/>
            <person name="Sprenger R.R."/>
            <person name="Richter M."/>
            <person name="Diez M.S."/>
            <person name="Solano J."/>
            <person name="Bargiela R."/>
            <person name="Golyshina O.V."/>
            <person name="Manteca A."/>
            <person name="Ramos J.L."/>
            <person name="Gallego J.R."/>
            <person name="Llorente I."/>
            <person name="Martins Dos Santos V.A."/>
            <person name="Jensen O.N."/>
            <person name="Pelaez A.I."/>
            <person name="Sanchez J."/>
            <person name="Ferrer M."/>
        </authorList>
    </citation>
    <scope>NUCLEOTIDE SEQUENCE</scope>
</reference>
<proteinExistence type="predicted"/>
<keyword evidence="1" id="KW-1133">Transmembrane helix</keyword>
<accession>T1AID6</accession>
<feature type="transmembrane region" description="Helical" evidence="1">
    <location>
        <begin position="33"/>
        <end position="54"/>
    </location>
</feature>
<name>T1AID6_9ZZZZ</name>
<dbReference type="EMBL" id="AUZZ01003425">
    <property type="protein sequence ID" value="EQD57037.1"/>
    <property type="molecule type" value="Genomic_DNA"/>
</dbReference>
<keyword evidence="1" id="KW-0812">Transmembrane</keyword>
<comment type="caution">
    <text evidence="2">The sequence shown here is derived from an EMBL/GenBank/DDBJ whole genome shotgun (WGS) entry which is preliminary data.</text>
</comment>
<evidence type="ECO:0000313" key="2">
    <source>
        <dbReference type="EMBL" id="EQD57037.1"/>
    </source>
</evidence>
<dbReference type="AlphaFoldDB" id="T1AID6"/>
<organism evidence="2">
    <name type="scientific">mine drainage metagenome</name>
    <dbReference type="NCBI Taxonomy" id="410659"/>
    <lineage>
        <taxon>unclassified sequences</taxon>
        <taxon>metagenomes</taxon>
        <taxon>ecological metagenomes</taxon>
    </lineage>
</organism>
<sequence>MHRSNNQAEGRSAEKRPAPRALPQTLFENVMNYIASFFAGVFICNCIPHLVCGLKGELFPTPFAKPRGVGNSSSLMNFLWGFCNAVVGVVLLASTPVQVGFDASFLSLLVGALLMGVNLSLHFGKVRSQSHVR</sequence>
<reference evidence="2" key="1">
    <citation type="submission" date="2013-08" db="EMBL/GenBank/DDBJ databases">
        <authorList>
            <person name="Mendez C."/>
            <person name="Richter M."/>
            <person name="Ferrer M."/>
            <person name="Sanchez J."/>
        </authorList>
    </citation>
    <scope>NUCLEOTIDE SEQUENCE</scope>
</reference>
<gene>
    <name evidence="2" type="ORF">B2A_05006</name>
</gene>
<evidence type="ECO:0000256" key="1">
    <source>
        <dbReference type="SAM" id="Phobius"/>
    </source>
</evidence>
<feature type="transmembrane region" description="Helical" evidence="1">
    <location>
        <begin position="105"/>
        <end position="124"/>
    </location>
</feature>
<keyword evidence="1" id="KW-0472">Membrane</keyword>